<evidence type="ECO:0000313" key="2">
    <source>
        <dbReference type="EMBL" id="QCQ36817.1"/>
    </source>
</evidence>
<dbReference type="Proteomes" id="UP000028294">
    <property type="component" value="Chromosome"/>
</dbReference>
<evidence type="ECO:0000313" key="5">
    <source>
        <dbReference type="Proteomes" id="UP000028294"/>
    </source>
</evidence>
<protein>
    <submittedName>
        <fullName evidence="4">DUF4903 domain-containing protein</fullName>
    </submittedName>
</protein>
<evidence type="ECO:0000313" key="6">
    <source>
        <dbReference type="Proteomes" id="UP000036847"/>
    </source>
</evidence>
<evidence type="ECO:0000313" key="4">
    <source>
        <dbReference type="EMBL" id="RHH11190.1"/>
    </source>
</evidence>
<reference evidence="5 6" key="3">
    <citation type="submission" date="2019-03" db="EMBL/GenBank/DDBJ databases">
        <title>Complete genome assembly of MDR B. fragilis.</title>
        <authorList>
            <person name="Sydenham T.V."/>
            <person name="Hasman H."/>
            <person name="Justesen U.S."/>
        </authorList>
    </citation>
    <scope>NUCLEOTIDE SEQUENCE [LARGE SCALE GENOMIC DNA]</scope>
    <source>
        <strain evidence="2 5">DCMOUH0067B</strain>
        <strain evidence="3 6">DCMSKEJBY0001B</strain>
    </source>
</reference>
<dbReference type="EMBL" id="CP036546">
    <property type="protein sequence ID" value="QCQ45668.1"/>
    <property type="molecule type" value="Genomic_DNA"/>
</dbReference>
<dbReference type="Proteomes" id="UP000266644">
    <property type="component" value="Unassembled WGS sequence"/>
</dbReference>
<dbReference type="PROSITE" id="PS51257">
    <property type="entry name" value="PROKAR_LIPOPROTEIN"/>
    <property type="match status" value="1"/>
</dbReference>
<feature type="chain" id="PRO_5015028811" evidence="1">
    <location>
        <begin position="25"/>
        <end position="211"/>
    </location>
</feature>
<keyword evidence="1" id="KW-0732">Signal</keyword>
<dbReference type="EMBL" id="CP036553">
    <property type="protein sequence ID" value="QCQ36817.1"/>
    <property type="molecule type" value="Genomic_DNA"/>
</dbReference>
<dbReference type="Pfam" id="PF16246">
    <property type="entry name" value="DUF4903"/>
    <property type="match status" value="1"/>
</dbReference>
<evidence type="ECO:0000313" key="7">
    <source>
        <dbReference type="Proteomes" id="UP000266644"/>
    </source>
</evidence>
<feature type="signal peptide" evidence="1">
    <location>
        <begin position="1"/>
        <end position="24"/>
    </location>
</feature>
<name>A0A081UI92_BACFG</name>
<dbReference type="Proteomes" id="UP000036847">
    <property type="component" value="Chromosome"/>
</dbReference>
<reference evidence="3" key="1">
    <citation type="book" date="2014" name="THE 24TH EUROPEAN CONGRESS OF CLINICAL MICROBIOLOGY AND INFECTIOUS DISEASES" publisher="ECCMID 2014" city="Barcelona, Spain">
        <title>Identification of resistance genes in three multidrug-resistant Bacteroides fragilis isolates by whole genome sequencing.</title>
        <editorList>
            <person name="Unknown"/>
            <person name="A."/>
        </editorList>
        <authorList>
            <person name="Sydenham T.V."/>
            <person name="Hasman H."/>
            <person name="Wang M."/>
            <person name="Soki J."/>
            <person name="Nagy E."/>
            <person name="Justesen U.S."/>
        </authorList>
    </citation>
    <scope>NUCLEOTIDE SEQUENCE</scope>
    <source>
        <strain evidence="3">DCMSKEJBY0001B</strain>
    </source>
</reference>
<organism evidence="4 7">
    <name type="scientific">Bacteroides fragilis</name>
    <dbReference type="NCBI Taxonomy" id="817"/>
    <lineage>
        <taxon>Bacteria</taxon>
        <taxon>Pseudomonadati</taxon>
        <taxon>Bacteroidota</taxon>
        <taxon>Bacteroidia</taxon>
        <taxon>Bacteroidales</taxon>
        <taxon>Bacteroidaceae</taxon>
        <taxon>Bacteroides</taxon>
    </lineage>
</organism>
<dbReference type="EMBL" id="QRJE01000015">
    <property type="protein sequence ID" value="RHH11190.1"/>
    <property type="molecule type" value="Genomic_DNA"/>
</dbReference>
<dbReference type="InterPro" id="IPR032597">
    <property type="entry name" value="DUF4903"/>
</dbReference>
<dbReference type="AlphaFoldDB" id="A0A081UI92"/>
<accession>A0A081UI92</accession>
<dbReference type="RefSeq" id="WP_005808896.1">
    <property type="nucleotide sequence ID" value="NZ_CABJEQ010000005.1"/>
</dbReference>
<evidence type="ECO:0000256" key="1">
    <source>
        <dbReference type="SAM" id="SignalP"/>
    </source>
</evidence>
<evidence type="ECO:0000313" key="3">
    <source>
        <dbReference type="EMBL" id="QCQ45668.1"/>
    </source>
</evidence>
<reference evidence="4 7" key="2">
    <citation type="submission" date="2018-08" db="EMBL/GenBank/DDBJ databases">
        <title>A genome reference for cultivated species of the human gut microbiota.</title>
        <authorList>
            <person name="Zou Y."/>
            <person name="Xue W."/>
            <person name="Luo G."/>
        </authorList>
    </citation>
    <scope>NUCLEOTIDE SEQUENCE [LARGE SCALE GENOMIC DNA]</scope>
    <source>
        <strain evidence="4 7">AM18-6</strain>
    </source>
</reference>
<dbReference type="OrthoDB" id="1081460at2"/>
<sequence length="211" mass="23927">MKTIKLSYIILCSICLFLASCSSDEEITKGGASEELVKKAKDFLTGEIVLNTHATLNGVNKTLLEKGCPTKFKFDWSNTDTNTFSVSLLNFTVGKMGMIINFKCDVQTMQLNTWEKDEYPGAGWIKFYGEDGSTWGEEKDGTPANAKGSSVKGYYNTDTHQINFIVDYNMMNVRSECFLQTIDKTRINNYEKEFAQFEKDLEEYKKKHGLS</sequence>
<gene>
    <name evidence="4" type="ORF">DW228_10475</name>
    <name evidence="3" type="ORF">EC80_012795</name>
    <name evidence="2" type="ORF">IA74_012225</name>
</gene>
<proteinExistence type="predicted"/>